<evidence type="ECO:0000256" key="2">
    <source>
        <dbReference type="ARBA" id="ARBA00023136"/>
    </source>
</evidence>
<evidence type="ECO:0000259" key="3">
    <source>
        <dbReference type="Pfam" id="PF01370"/>
    </source>
</evidence>
<dbReference type="InterPro" id="IPR001509">
    <property type="entry name" value="Epimerase_deHydtase"/>
</dbReference>
<gene>
    <name evidence="4" type="ORF">EJA10_12380</name>
</gene>
<dbReference type="RefSeq" id="WP_125480323.1">
    <property type="nucleotide sequence ID" value="NZ_RSFW01000014.1"/>
</dbReference>
<keyword evidence="2" id="KW-0472">Membrane</keyword>
<dbReference type="Proteomes" id="UP000279911">
    <property type="component" value="Unassembled WGS sequence"/>
</dbReference>
<reference evidence="5" key="1">
    <citation type="submission" date="2018-12" db="EMBL/GenBank/DDBJ databases">
        <title>Bacillus chawlae sp. nov., Bacillus glennii sp. nov., and Bacillus saganii sp. nov. Isolated from the Vehicle Assembly Building at Kennedy Space Center where the Viking Spacecraft were Assembled.</title>
        <authorList>
            <person name="Seuylemezian A."/>
            <person name="Vaishampayan P."/>
        </authorList>
    </citation>
    <scope>NUCLEOTIDE SEQUENCE [LARGE SCALE GENOMIC DNA]</scope>
    <source>
        <strain evidence="5">DSM 13966</strain>
    </source>
</reference>
<feature type="domain" description="NAD-dependent epimerase/dehydratase" evidence="3">
    <location>
        <begin position="6"/>
        <end position="209"/>
    </location>
</feature>
<dbReference type="PANTHER" id="PTHR14097">
    <property type="entry name" value="OXIDOREDUCTASE HTATIP2"/>
    <property type="match status" value="1"/>
</dbReference>
<organism evidence="4 5">
    <name type="scientific">Mesobacillus subterraneus</name>
    <dbReference type="NCBI Taxonomy" id="285983"/>
    <lineage>
        <taxon>Bacteria</taxon>
        <taxon>Bacillati</taxon>
        <taxon>Bacillota</taxon>
        <taxon>Bacilli</taxon>
        <taxon>Bacillales</taxon>
        <taxon>Bacillaceae</taxon>
        <taxon>Mesobacillus</taxon>
    </lineage>
</organism>
<dbReference type="Gene3D" id="3.40.50.720">
    <property type="entry name" value="NAD(P)-binding Rossmann-like Domain"/>
    <property type="match status" value="1"/>
</dbReference>
<comment type="subcellular location">
    <subcellularLocation>
        <location evidence="1">Membrane</location>
    </subcellularLocation>
</comment>
<dbReference type="CDD" id="cd05250">
    <property type="entry name" value="CC3_like_SDR_a"/>
    <property type="match status" value="1"/>
</dbReference>
<dbReference type="GO" id="GO:0016020">
    <property type="term" value="C:membrane"/>
    <property type="evidence" value="ECO:0007669"/>
    <property type="project" value="UniProtKB-SubCell"/>
</dbReference>
<sequence>MAGKTALIAGSTGLIGKELLHFLLNGSEYEKVIAIVRRPLENAHPKLEEKIVDFDRLDQYIESFAVDDVFCCLGTTIKKAKTQEAMWKIDVDYPVAIARLASSQEAKRFLLVSSMNADPNSPIFYSKMKGKLEEEIKQIPFETTAIFRPSLLLGEREEFRFGEKAAAAIFTKVPFLFAGPFKKYRAIEGKTVASAMYRAAQLNRSGVTIYPSEQIQEIGG</sequence>
<dbReference type="OrthoDB" id="9798632at2"/>
<evidence type="ECO:0000256" key="1">
    <source>
        <dbReference type="ARBA" id="ARBA00004370"/>
    </source>
</evidence>
<dbReference type="AlphaFoldDB" id="A0A3R9DSZ5"/>
<dbReference type="InterPro" id="IPR036291">
    <property type="entry name" value="NAD(P)-bd_dom_sf"/>
</dbReference>
<comment type="caution">
    <text evidence="4">The sequence shown here is derived from an EMBL/GenBank/DDBJ whole genome shotgun (WGS) entry which is preliminary data.</text>
</comment>
<evidence type="ECO:0000313" key="5">
    <source>
        <dbReference type="Proteomes" id="UP000279911"/>
    </source>
</evidence>
<dbReference type="PANTHER" id="PTHR14097:SF7">
    <property type="entry name" value="OXIDOREDUCTASE HTATIP2"/>
    <property type="match status" value="1"/>
</dbReference>
<name>A0A3R9DSZ5_9BACI</name>
<proteinExistence type="predicted"/>
<dbReference type="Pfam" id="PF01370">
    <property type="entry name" value="Epimerase"/>
    <property type="match status" value="1"/>
</dbReference>
<evidence type="ECO:0000313" key="4">
    <source>
        <dbReference type="EMBL" id="RSD26664.1"/>
    </source>
</evidence>
<protein>
    <submittedName>
        <fullName evidence="4">Oxidoreductase</fullName>
    </submittedName>
</protein>
<dbReference type="SUPFAM" id="SSF51735">
    <property type="entry name" value="NAD(P)-binding Rossmann-fold domains"/>
    <property type="match status" value="1"/>
</dbReference>
<accession>A0A3R9DSZ5</accession>
<dbReference type="EMBL" id="RSFW01000014">
    <property type="protein sequence ID" value="RSD26664.1"/>
    <property type="molecule type" value="Genomic_DNA"/>
</dbReference>